<feature type="binding site" evidence="1">
    <location>
        <position position="196"/>
    </location>
    <ligand>
        <name>a divalent metal cation</name>
        <dbReference type="ChEBI" id="CHEBI:60240"/>
        <note>catalytic</note>
    </ligand>
</feature>
<comment type="caution">
    <text evidence="3">The sequence shown here is derived from an EMBL/GenBank/DDBJ whole genome shotgun (WGS) entry which is preliminary data.</text>
</comment>
<dbReference type="STRING" id="1420583.V473_19705"/>
<dbReference type="PATRIC" id="fig|1420583.3.peg.3743"/>
<feature type="binding site" evidence="1">
    <location>
        <position position="596"/>
    </location>
    <ligand>
        <name>Mg(2+)</name>
        <dbReference type="ChEBI" id="CHEBI:18420"/>
    </ligand>
</feature>
<dbReference type="GO" id="GO:0046279">
    <property type="term" value="P:3,4-dihydroxybenzoate biosynthetic process"/>
    <property type="evidence" value="ECO:0007669"/>
    <property type="project" value="UniProtKB-UniRule"/>
</dbReference>
<dbReference type="Gene3D" id="3.10.180.10">
    <property type="entry name" value="2,3-Dihydroxybiphenyl 1,2-Dioxygenase, domain 1"/>
    <property type="match status" value="2"/>
</dbReference>
<dbReference type="Pfam" id="PF14696">
    <property type="entry name" value="Glyoxalase_5"/>
    <property type="match status" value="1"/>
</dbReference>
<dbReference type="SUPFAM" id="SSF54593">
    <property type="entry name" value="Glyoxalase/Bleomycin resistance protein/Dihydroxybiphenyl dioxygenase"/>
    <property type="match status" value="1"/>
</dbReference>
<dbReference type="Gene3D" id="3.20.20.150">
    <property type="entry name" value="Divalent-metal-dependent TIM barrel enzymes"/>
    <property type="match status" value="1"/>
</dbReference>
<comment type="similarity">
    <text evidence="1">Belongs to the bacterial two-domain DSD family.</text>
</comment>
<protein>
    <recommendedName>
        <fullName evidence="1">3-dehydroshikimate dehydratase</fullName>
        <shortName evidence="1">DSD</shortName>
        <ecNumber evidence="1">4.2.1.118</ecNumber>
    </recommendedName>
</protein>
<dbReference type="EMBL" id="JACT01000005">
    <property type="protein sequence ID" value="KMS53207.1"/>
    <property type="molecule type" value="Genomic_DNA"/>
</dbReference>
<dbReference type="PANTHER" id="PTHR12110">
    <property type="entry name" value="HYDROXYPYRUVATE ISOMERASE"/>
    <property type="match status" value="1"/>
</dbReference>
<keyword evidence="1" id="KW-0479">Metal-binding</keyword>
<evidence type="ECO:0000313" key="3">
    <source>
        <dbReference type="EMBL" id="KMS53207.1"/>
    </source>
</evidence>
<feature type="domain" description="VOC" evidence="2">
    <location>
        <begin position="291"/>
        <end position="410"/>
    </location>
</feature>
<evidence type="ECO:0000259" key="2">
    <source>
        <dbReference type="PROSITE" id="PS51819"/>
    </source>
</evidence>
<comment type="function">
    <text evidence="1">Catalyzes the conversion of 3-dehydroshikimate to protocatechuate (3,4-dihydroxybenzoate), a common intermediate of quinate and shikimate degradation pathways.</text>
</comment>
<feature type="binding site" evidence="1">
    <location>
        <position position="518"/>
    </location>
    <ligand>
        <name>Mg(2+)</name>
        <dbReference type="ChEBI" id="CHEBI:18420"/>
    </ligand>
</feature>
<gene>
    <name evidence="3" type="ORF">V473_19705</name>
</gene>
<dbReference type="SUPFAM" id="SSF51658">
    <property type="entry name" value="Xylose isomerase-like"/>
    <property type="match status" value="1"/>
</dbReference>
<dbReference type="PANTHER" id="PTHR12110:SF21">
    <property type="entry name" value="XYLOSE ISOMERASE-LIKE TIM BARREL DOMAIN-CONTAINING PROTEIN"/>
    <property type="match status" value="1"/>
</dbReference>
<feature type="binding site" evidence="1">
    <location>
        <position position="244"/>
    </location>
    <ligand>
        <name>a divalent metal cation</name>
        <dbReference type="ChEBI" id="CHEBI:60240"/>
        <note>catalytic</note>
    </ligand>
</feature>
<dbReference type="UniPathway" id="UPA00088"/>
<keyword evidence="1" id="KW-0456">Lyase</keyword>
<dbReference type="InterPro" id="IPR050312">
    <property type="entry name" value="IolE/XylAMocC-like"/>
</dbReference>
<name>A0A0J7XNG2_9SPHN</name>
<comment type="pathway">
    <text evidence="1">Aromatic compound metabolism; 3,4-dihydroxybenzoate biosynthesis.</text>
</comment>
<dbReference type="AlphaFoldDB" id="A0A0J7XNG2"/>
<dbReference type="GO" id="GO:0046565">
    <property type="term" value="F:3-dehydroshikimate dehydratase activity"/>
    <property type="evidence" value="ECO:0007669"/>
    <property type="project" value="UniProtKB-UniRule"/>
</dbReference>
<evidence type="ECO:0000256" key="1">
    <source>
        <dbReference type="HAMAP-Rule" id="MF_02238"/>
    </source>
</evidence>
<dbReference type="InterPro" id="IPR013022">
    <property type="entry name" value="Xyl_isomerase-like_TIM-brl"/>
</dbReference>
<dbReference type="InterPro" id="IPR037523">
    <property type="entry name" value="VOC_core"/>
</dbReference>
<dbReference type="HAMAP" id="MF_02238">
    <property type="entry name" value="DSD"/>
    <property type="match status" value="1"/>
</dbReference>
<feature type="binding site" evidence="1">
    <location>
        <position position="440"/>
    </location>
    <ligand>
        <name>Mg(2+)</name>
        <dbReference type="ChEBI" id="CHEBI:18420"/>
    </ligand>
</feature>
<feature type="domain" description="VOC" evidence="2">
    <location>
        <begin position="437"/>
        <end position="578"/>
    </location>
</feature>
<proteinExistence type="inferred from homology"/>
<evidence type="ECO:0000313" key="4">
    <source>
        <dbReference type="Proteomes" id="UP000052232"/>
    </source>
</evidence>
<dbReference type="Pfam" id="PF01261">
    <property type="entry name" value="AP_endonuc_2"/>
    <property type="match status" value="1"/>
</dbReference>
<organism evidence="3 4">
    <name type="scientific">Sphingobium cupriresistens LL01</name>
    <dbReference type="NCBI Taxonomy" id="1420583"/>
    <lineage>
        <taxon>Bacteria</taxon>
        <taxon>Pseudomonadati</taxon>
        <taxon>Pseudomonadota</taxon>
        <taxon>Alphaproteobacteria</taxon>
        <taxon>Sphingomonadales</taxon>
        <taxon>Sphingomonadaceae</taxon>
        <taxon>Sphingobium</taxon>
    </lineage>
</organism>
<dbReference type="InterPro" id="IPR036237">
    <property type="entry name" value="Xyl_isomerase-like_sf"/>
</dbReference>
<dbReference type="GO" id="GO:0046872">
    <property type="term" value="F:metal ion binding"/>
    <property type="evidence" value="ECO:0007669"/>
    <property type="project" value="UniProtKB-UniRule"/>
</dbReference>
<dbReference type="InterPro" id="IPR029068">
    <property type="entry name" value="Glyas_Bleomycin-R_OHBP_Dase"/>
</dbReference>
<comment type="catalytic activity">
    <reaction evidence="1">
        <text>3-dehydroshikimate = 3,4-dihydroxybenzoate + H2O</text>
        <dbReference type="Rhea" id="RHEA:24848"/>
        <dbReference type="ChEBI" id="CHEBI:15377"/>
        <dbReference type="ChEBI" id="CHEBI:16630"/>
        <dbReference type="ChEBI" id="CHEBI:36241"/>
        <dbReference type="EC" id="4.2.1.118"/>
    </reaction>
</comment>
<reference evidence="3 4" key="1">
    <citation type="journal article" date="2015" name="G3 (Bethesda)">
        <title>Insights into Ongoing Evolution of the Hexachlorocyclohexane Catabolic Pathway from Comparative Genomics of Ten Sphingomonadaceae Strains.</title>
        <authorList>
            <person name="Pearce S.L."/>
            <person name="Oakeshott J.G."/>
            <person name="Pandey G."/>
        </authorList>
    </citation>
    <scope>NUCLEOTIDE SEQUENCE [LARGE SCALE GENOMIC DNA]</scope>
    <source>
        <strain evidence="3 4">LL01</strain>
    </source>
</reference>
<dbReference type="RefSeq" id="WP_066608227.1">
    <property type="nucleotide sequence ID" value="NZ_KQ130436.1"/>
</dbReference>
<dbReference type="EC" id="4.2.1.118" evidence="1"/>
<dbReference type="Proteomes" id="UP000052232">
    <property type="component" value="Unassembled WGS sequence"/>
</dbReference>
<dbReference type="PROSITE" id="PS51819">
    <property type="entry name" value="VOC"/>
    <property type="match status" value="2"/>
</dbReference>
<sequence length="632" mass="68872">MSPTLPQNAIATVSLRGTLEEKLKAAAVAGFAGVEIFENDLIGSALAPYEVRAMLDDLGLACMLYQPFRDFEGMPGDLRRRAFDRAKAKFDLMDELGADRILICSSCHPAALGERERIVDDFRELGDIAQQRGIILGYEALAWGRHVNDHRDAWAIVEAVDHPHVGIILDSFHSLSRNIPNDSIRAITGDKIAFVQLADAPLLDMDLLYWSRHFRNLPGQGGLDVEGFVAEILRTGYDGPLSLEIFNDRFRSNAARLVAEDGCRSLDYVRDAAKRLIDQPTDMPAPQPVLSAEFVEFTADGRDAARLGSNFATLGFTLVGEHRHKKVTRWRQGGVNLVINAEPKGFASAYRAAQGTAICAIGVRVKDKAAVLARAAALGIKAYSPEGRPGRLAMPALRGVGGSLVYLIDADEVEGLWAREFHATDGDAGVVGADARSIDHLAAVVHNDEFLSWQLYWRALFGLEARAAQDVIDPSGLVHSQALQSADGAFRVTINATDARETLSARFLDHGIGGGYQHVALITDDIFATAQALRDEGAAMLDIPVNYHADLAARFDLDDAMIARMADLGILYDEDSDGAGFWQLYSRAFDKLFFFEFVQRANGYAGYGAPNAGVRLAAQNRFRPEATPTATL</sequence>
<dbReference type="InterPro" id="IPR043700">
    <property type="entry name" value="DSD"/>
</dbReference>
<feature type="binding site" evidence="1">
    <location>
        <position position="170"/>
    </location>
    <ligand>
        <name>a divalent metal cation</name>
        <dbReference type="ChEBI" id="CHEBI:60240"/>
        <note>catalytic</note>
    </ligand>
</feature>
<comment type="cofactor">
    <cofactor evidence="1">
        <name>a divalent metal cation</name>
        <dbReference type="ChEBI" id="CHEBI:60240"/>
    </cofactor>
</comment>
<keyword evidence="4" id="KW-1185">Reference proteome</keyword>
<feature type="binding site" evidence="1">
    <location>
        <position position="139"/>
    </location>
    <ligand>
        <name>a divalent metal cation</name>
        <dbReference type="ChEBI" id="CHEBI:60240"/>
        <note>catalytic</note>
    </ligand>
</feature>
<accession>A0A0J7XNG2</accession>